<dbReference type="PANTHER" id="PTHR42872:SF3">
    <property type="entry name" value="PROTEIN-GLUTAMATE METHYLESTERASE_PROTEIN-GLUTAMINE GLUTAMINASE 1"/>
    <property type="match status" value="1"/>
</dbReference>
<comment type="catalytic activity">
    <reaction evidence="3">
        <text>L-glutaminyl-[protein] + H2O = L-glutamyl-[protein] + NH4(+)</text>
        <dbReference type="Rhea" id="RHEA:16441"/>
        <dbReference type="Rhea" id="RHEA-COMP:10207"/>
        <dbReference type="Rhea" id="RHEA-COMP:10208"/>
        <dbReference type="ChEBI" id="CHEBI:15377"/>
        <dbReference type="ChEBI" id="CHEBI:28938"/>
        <dbReference type="ChEBI" id="CHEBI:29973"/>
        <dbReference type="ChEBI" id="CHEBI:30011"/>
        <dbReference type="EC" id="3.5.1.44"/>
    </reaction>
</comment>
<evidence type="ECO:0000313" key="9">
    <source>
        <dbReference type="EMBL" id="QHT60715.1"/>
    </source>
</evidence>
<evidence type="ECO:0000256" key="2">
    <source>
        <dbReference type="ARBA" id="ARBA00048267"/>
    </source>
</evidence>
<evidence type="ECO:0000259" key="8">
    <source>
        <dbReference type="PROSITE" id="PS50122"/>
    </source>
</evidence>
<dbReference type="InterPro" id="IPR000673">
    <property type="entry name" value="Sig_transdc_resp-reg_Me-estase"/>
</dbReference>
<feature type="region of interest" description="Disordered" evidence="6">
    <location>
        <begin position="145"/>
        <end position="282"/>
    </location>
</feature>
<dbReference type="Gene3D" id="3.40.50.180">
    <property type="entry name" value="Methylesterase CheB, C-terminal domain"/>
    <property type="match status" value="1"/>
</dbReference>
<dbReference type="GO" id="GO:0006935">
    <property type="term" value="P:chemotaxis"/>
    <property type="evidence" value="ECO:0007669"/>
    <property type="project" value="UniProtKB-UniRule"/>
</dbReference>
<evidence type="ECO:0000256" key="1">
    <source>
        <dbReference type="ARBA" id="ARBA00022801"/>
    </source>
</evidence>
<reference evidence="9 10" key="1">
    <citation type="submission" date="2020-01" db="EMBL/GenBank/DDBJ databases">
        <title>Paenibacillus sp. nov., isolated from tomato rhizosphere.</title>
        <authorList>
            <person name="Weon H.-Y."/>
            <person name="Lee S.A."/>
        </authorList>
    </citation>
    <scope>NUCLEOTIDE SEQUENCE [LARGE SCALE GENOMIC DNA]</scope>
    <source>
        <strain evidence="9 10">12200R-189</strain>
    </source>
</reference>
<comment type="PTM">
    <text evidence="3">Phosphorylated by CheA. Phosphorylation of the N-terminal regulatory domain activates the methylesterase activity.</text>
</comment>
<keyword evidence="1 3" id="KW-0378">Hydrolase</keyword>
<dbReference type="InterPro" id="IPR008248">
    <property type="entry name" value="CheB-like"/>
</dbReference>
<comment type="domain">
    <text evidence="3">Contains a C-terminal catalytic domain, and an N-terminal region which modulates catalytic activity.</text>
</comment>
<evidence type="ECO:0000259" key="7">
    <source>
        <dbReference type="PROSITE" id="PS50110"/>
    </source>
</evidence>
<accession>A0A6C0G604</accession>
<dbReference type="Gene3D" id="3.40.50.2300">
    <property type="match status" value="1"/>
</dbReference>
<dbReference type="CDD" id="cd16432">
    <property type="entry name" value="CheB_Rec"/>
    <property type="match status" value="1"/>
</dbReference>
<feature type="domain" description="CheB-type methylesterase" evidence="8">
    <location>
        <begin position="281"/>
        <end position="475"/>
    </location>
</feature>
<dbReference type="GO" id="GO:0000156">
    <property type="term" value="F:phosphorelay response regulator activity"/>
    <property type="evidence" value="ECO:0007669"/>
    <property type="project" value="InterPro"/>
</dbReference>
<dbReference type="PANTHER" id="PTHR42872">
    <property type="entry name" value="PROTEIN-GLUTAMATE METHYLESTERASE/PROTEIN-GLUTAMINE GLUTAMINASE"/>
    <property type="match status" value="1"/>
</dbReference>
<dbReference type="AlphaFoldDB" id="A0A6C0G604"/>
<feature type="compositionally biased region" description="Basic and acidic residues" evidence="6">
    <location>
        <begin position="192"/>
        <end position="212"/>
    </location>
</feature>
<feature type="compositionally biased region" description="Basic and acidic residues" evidence="6">
    <location>
        <begin position="145"/>
        <end position="155"/>
    </location>
</feature>
<dbReference type="GO" id="GO:0005737">
    <property type="term" value="C:cytoplasm"/>
    <property type="evidence" value="ECO:0007669"/>
    <property type="project" value="UniProtKB-SubCell"/>
</dbReference>
<dbReference type="InterPro" id="IPR011006">
    <property type="entry name" value="CheY-like_superfamily"/>
</dbReference>
<dbReference type="PROSITE" id="PS50122">
    <property type="entry name" value="CHEB"/>
    <property type="match status" value="1"/>
</dbReference>
<sequence length="475" mass="50925">MSTTSRVLVVDDSAFMRQIICDLIEADSHFTVIATANNGREAIDAVRLHKPDIITMDLEMPEMNGLDALERIMRIHPVPIIMMSSISDDGTRETIKALQSGAFDFIRKPSGPLSPDIRQVGEQLLEKLRIAVLTKRYSRLYEADHPAGEAPDKAKPVATSDTQKPATDRSTAGKQLPNERAADKQPAAGKQMPDKQTPDKKAFDRLTADKRSSASGLFGRKAKAATAAAPAEQRGKPLDEPSAGPAAPSREAAQQIEAAKLQAAPSFDPEPSRPPKQNAKPAQAFQHLVAIGTSTGGPRALHEVITALPEDFPAPVLVVQHMPPKFTRSLAQRLDTFSSVRVTEAEHGERVYAGVVYIAPGGYHLELAKDSGGYCIKLSDEAPRSGHRPSVDMLFESCAAFPELRRHAVIMTGMGNDGVKGMKKLNESGAVTAIAESEETCVVYGMPRSAVEAGAAKTVLPLKGIAPALTAAVRK</sequence>
<evidence type="ECO:0000313" key="10">
    <source>
        <dbReference type="Proteomes" id="UP000476064"/>
    </source>
</evidence>
<dbReference type="SUPFAM" id="SSF52738">
    <property type="entry name" value="Methylesterase CheB, C-terminal domain"/>
    <property type="match status" value="1"/>
</dbReference>
<dbReference type="PROSITE" id="PS50110">
    <property type="entry name" value="RESPONSE_REGULATORY"/>
    <property type="match status" value="1"/>
</dbReference>
<protein>
    <recommendedName>
        <fullName evidence="3">Protein-glutamate methylesterase/protein-glutamine glutaminase</fullName>
        <ecNumber evidence="3">3.1.1.61</ecNumber>
        <ecNumber evidence="3">3.5.1.44</ecNumber>
    </recommendedName>
</protein>
<keyword evidence="3 4" id="KW-0145">Chemotaxis</keyword>
<evidence type="ECO:0000256" key="3">
    <source>
        <dbReference type="HAMAP-Rule" id="MF_00099"/>
    </source>
</evidence>
<dbReference type="InterPro" id="IPR035909">
    <property type="entry name" value="CheB_C"/>
</dbReference>
<dbReference type="GO" id="GO:0050568">
    <property type="term" value="F:protein-glutamine glutaminase activity"/>
    <property type="evidence" value="ECO:0007669"/>
    <property type="project" value="UniProtKB-UniRule"/>
</dbReference>
<dbReference type="SMART" id="SM00448">
    <property type="entry name" value="REC"/>
    <property type="match status" value="1"/>
</dbReference>
<evidence type="ECO:0000256" key="6">
    <source>
        <dbReference type="SAM" id="MobiDB-lite"/>
    </source>
</evidence>
<dbReference type="KEGG" id="plyc:GXP70_12680"/>
<dbReference type="CDD" id="cd17541">
    <property type="entry name" value="REC_CheB-like"/>
    <property type="match status" value="1"/>
</dbReference>
<keyword evidence="10" id="KW-1185">Reference proteome</keyword>
<evidence type="ECO:0000256" key="5">
    <source>
        <dbReference type="PROSITE-ProRule" id="PRU00169"/>
    </source>
</evidence>
<proteinExistence type="inferred from homology"/>
<gene>
    <name evidence="3" type="primary">cheB</name>
    <name evidence="9" type="ORF">GXP70_12680</name>
</gene>
<dbReference type="Pfam" id="PF01339">
    <property type="entry name" value="CheB_methylest"/>
    <property type="match status" value="1"/>
</dbReference>
<dbReference type="Pfam" id="PF00072">
    <property type="entry name" value="Response_reg"/>
    <property type="match status" value="1"/>
</dbReference>
<dbReference type="SUPFAM" id="SSF52172">
    <property type="entry name" value="CheY-like"/>
    <property type="match status" value="1"/>
</dbReference>
<dbReference type="NCBIfam" id="NF001965">
    <property type="entry name" value="PRK00742.1"/>
    <property type="match status" value="1"/>
</dbReference>
<dbReference type="HAMAP" id="MF_00099">
    <property type="entry name" value="CheB_chemtxs"/>
    <property type="match status" value="1"/>
</dbReference>
<feature type="active site" evidence="3 4">
    <location>
        <position position="321"/>
    </location>
</feature>
<feature type="compositionally biased region" description="Polar residues" evidence="6">
    <location>
        <begin position="159"/>
        <end position="173"/>
    </location>
</feature>
<dbReference type="GO" id="GO:0008984">
    <property type="term" value="F:protein-glutamate methylesterase activity"/>
    <property type="evidence" value="ECO:0007669"/>
    <property type="project" value="UniProtKB-UniRule"/>
</dbReference>
<comment type="function">
    <text evidence="3">Involved in chemotaxis. Part of a chemotaxis signal transduction system that modulates chemotaxis in response to various stimuli. Catalyzes the demethylation of specific methylglutamate residues introduced into the chemoreceptors (methyl-accepting chemotaxis proteins or MCP) by CheR. Also mediates the irreversible deamidation of specific glutamine residues to glutamic acid.</text>
</comment>
<dbReference type="EMBL" id="CP048209">
    <property type="protein sequence ID" value="QHT60715.1"/>
    <property type="molecule type" value="Genomic_DNA"/>
</dbReference>
<dbReference type="Proteomes" id="UP000476064">
    <property type="component" value="Chromosome"/>
</dbReference>
<dbReference type="RefSeq" id="WP_162357147.1">
    <property type="nucleotide sequence ID" value="NZ_CP048209.1"/>
</dbReference>
<name>A0A6C0G604_9BACL</name>
<keyword evidence="3 5" id="KW-0597">Phosphoprotein</keyword>
<comment type="subcellular location">
    <subcellularLocation>
        <location evidence="3">Cytoplasm</location>
    </subcellularLocation>
</comment>
<dbReference type="InterPro" id="IPR001789">
    <property type="entry name" value="Sig_transdc_resp-reg_receiver"/>
</dbReference>
<organism evidence="9 10">
    <name type="scientific">Paenibacillus lycopersici</name>
    <dbReference type="NCBI Taxonomy" id="2704462"/>
    <lineage>
        <taxon>Bacteria</taxon>
        <taxon>Bacillati</taxon>
        <taxon>Bacillota</taxon>
        <taxon>Bacilli</taxon>
        <taxon>Bacillales</taxon>
        <taxon>Paenibacillaceae</taxon>
        <taxon>Paenibacillus</taxon>
    </lineage>
</organism>
<keyword evidence="3" id="KW-0963">Cytoplasm</keyword>
<feature type="active site" evidence="3 4">
    <location>
        <position position="417"/>
    </location>
</feature>
<feature type="modified residue" description="4-aspartylphosphate" evidence="3 5">
    <location>
        <position position="57"/>
    </location>
</feature>
<comment type="similarity">
    <text evidence="3">Belongs to the CheB family.</text>
</comment>
<dbReference type="EC" id="3.5.1.44" evidence="3"/>
<evidence type="ECO:0000256" key="4">
    <source>
        <dbReference type="PROSITE-ProRule" id="PRU00050"/>
    </source>
</evidence>
<feature type="active site" evidence="3 4">
    <location>
        <position position="294"/>
    </location>
</feature>
<dbReference type="EC" id="3.1.1.61" evidence="3"/>
<comment type="catalytic activity">
    <reaction evidence="2 3">
        <text>[protein]-L-glutamate 5-O-methyl ester + H2O = L-glutamyl-[protein] + methanol + H(+)</text>
        <dbReference type="Rhea" id="RHEA:23236"/>
        <dbReference type="Rhea" id="RHEA-COMP:10208"/>
        <dbReference type="Rhea" id="RHEA-COMP:10311"/>
        <dbReference type="ChEBI" id="CHEBI:15377"/>
        <dbReference type="ChEBI" id="CHEBI:15378"/>
        <dbReference type="ChEBI" id="CHEBI:17790"/>
        <dbReference type="ChEBI" id="CHEBI:29973"/>
        <dbReference type="ChEBI" id="CHEBI:82795"/>
        <dbReference type="EC" id="3.1.1.61"/>
    </reaction>
</comment>
<feature type="domain" description="Response regulatory" evidence="7">
    <location>
        <begin position="6"/>
        <end position="123"/>
    </location>
</feature>